<dbReference type="AlphaFoldDB" id="A0A0C9YKX2"/>
<feature type="compositionally biased region" description="Polar residues" evidence="1">
    <location>
        <begin position="18"/>
        <end position="29"/>
    </location>
</feature>
<dbReference type="Proteomes" id="UP000054018">
    <property type="component" value="Unassembled WGS sequence"/>
</dbReference>
<evidence type="ECO:0000256" key="1">
    <source>
        <dbReference type="SAM" id="MobiDB-lite"/>
    </source>
</evidence>
<feature type="region of interest" description="Disordered" evidence="1">
    <location>
        <begin position="1"/>
        <end position="87"/>
    </location>
</feature>
<reference evidence="2 3" key="1">
    <citation type="submission" date="2014-04" db="EMBL/GenBank/DDBJ databases">
        <authorList>
            <consortium name="DOE Joint Genome Institute"/>
            <person name="Kuo A."/>
            <person name="Kohler A."/>
            <person name="Costa M.D."/>
            <person name="Nagy L.G."/>
            <person name="Floudas D."/>
            <person name="Copeland A."/>
            <person name="Barry K.W."/>
            <person name="Cichocki N."/>
            <person name="Veneault-Fourrey C."/>
            <person name="LaButti K."/>
            <person name="Lindquist E.A."/>
            <person name="Lipzen A."/>
            <person name="Lundell T."/>
            <person name="Morin E."/>
            <person name="Murat C."/>
            <person name="Sun H."/>
            <person name="Tunlid A."/>
            <person name="Henrissat B."/>
            <person name="Grigoriev I.V."/>
            <person name="Hibbett D.S."/>
            <person name="Martin F."/>
            <person name="Nordberg H.P."/>
            <person name="Cantor M.N."/>
            <person name="Hua S.X."/>
        </authorList>
    </citation>
    <scope>NUCLEOTIDE SEQUENCE [LARGE SCALE GENOMIC DNA]</scope>
    <source>
        <strain evidence="2 3">441</strain>
    </source>
</reference>
<dbReference type="EMBL" id="KN833706">
    <property type="protein sequence ID" value="KIK25645.1"/>
    <property type="molecule type" value="Genomic_DNA"/>
</dbReference>
<evidence type="ECO:0000313" key="2">
    <source>
        <dbReference type="EMBL" id="KIK25645.1"/>
    </source>
</evidence>
<keyword evidence="3" id="KW-1185">Reference proteome</keyword>
<gene>
    <name evidence="2" type="ORF">PISMIDRAFT_331905</name>
</gene>
<dbReference type="HOGENOM" id="CLU_064558_0_0_1"/>
<feature type="compositionally biased region" description="Polar residues" evidence="1">
    <location>
        <begin position="72"/>
        <end position="87"/>
    </location>
</feature>
<proteinExistence type="predicted"/>
<sequence>MLTSYGVHSSADGFHSPMHTSYPPSTPTSVKRFHPRHSSPLTSSPLVGSSPPPMQMSSPTTSAQERRKGQYKSLSSHRTPDPSSVSRRLFSTANAGRLDCSTDSTKSFLRERFQARCREHARKARQRAVSERRGSMGSSDAGFCFDDEMDCDEEETDEVVMQDELFRRIVQSANHRSRHAYRLSYSLEVGSSFDPDLEDLSAWESELRSAFGHSQCFA</sequence>
<organism evidence="2 3">
    <name type="scientific">Pisolithus microcarpus 441</name>
    <dbReference type="NCBI Taxonomy" id="765257"/>
    <lineage>
        <taxon>Eukaryota</taxon>
        <taxon>Fungi</taxon>
        <taxon>Dikarya</taxon>
        <taxon>Basidiomycota</taxon>
        <taxon>Agaricomycotina</taxon>
        <taxon>Agaricomycetes</taxon>
        <taxon>Agaricomycetidae</taxon>
        <taxon>Boletales</taxon>
        <taxon>Sclerodermatineae</taxon>
        <taxon>Pisolithaceae</taxon>
        <taxon>Pisolithus</taxon>
    </lineage>
</organism>
<name>A0A0C9YKX2_9AGAM</name>
<protein>
    <submittedName>
        <fullName evidence="2">Uncharacterized protein</fullName>
    </submittedName>
</protein>
<reference evidence="3" key="2">
    <citation type="submission" date="2015-01" db="EMBL/GenBank/DDBJ databases">
        <title>Evolutionary Origins and Diversification of the Mycorrhizal Mutualists.</title>
        <authorList>
            <consortium name="DOE Joint Genome Institute"/>
            <consortium name="Mycorrhizal Genomics Consortium"/>
            <person name="Kohler A."/>
            <person name="Kuo A."/>
            <person name="Nagy L.G."/>
            <person name="Floudas D."/>
            <person name="Copeland A."/>
            <person name="Barry K.W."/>
            <person name="Cichocki N."/>
            <person name="Veneault-Fourrey C."/>
            <person name="LaButti K."/>
            <person name="Lindquist E.A."/>
            <person name="Lipzen A."/>
            <person name="Lundell T."/>
            <person name="Morin E."/>
            <person name="Murat C."/>
            <person name="Riley R."/>
            <person name="Ohm R."/>
            <person name="Sun H."/>
            <person name="Tunlid A."/>
            <person name="Henrissat B."/>
            <person name="Grigoriev I.V."/>
            <person name="Hibbett D.S."/>
            <person name="Martin F."/>
        </authorList>
    </citation>
    <scope>NUCLEOTIDE SEQUENCE [LARGE SCALE GENOMIC DNA]</scope>
    <source>
        <strain evidence="3">441</strain>
    </source>
</reference>
<evidence type="ECO:0000313" key="3">
    <source>
        <dbReference type="Proteomes" id="UP000054018"/>
    </source>
</evidence>
<accession>A0A0C9YKX2</accession>
<dbReference type="OrthoDB" id="3268127at2759"/>